<dbReference type="GO" id="GO:0016020">
    <property type="term" value="C:membrane"/>
    <property type="evidence" value="ECO:0007669"/>
    <property type="project" value="UniProtKB-SubCell"/>
</dbReference>
<evidence type="ECO:0000313" key="9">
    <source>
        <dbReference type="Proteomes" id="UP000799778"/>
    </source>
</evidence>
<evidence type="ECO:0000256" key="3">
    <source>
        <dbReference type="ARBA" id="ARBA00022692"/>
    </source>
</evidence>
<dbReference type="PIRSF" id="PIRSF006060">
    <property type="entry name" value="AA_transporter"/>
    <property type="match status" value="1"/>
</dbReference>
<keyword evidence="2" id="KW-0813">Transport</keyword>
<evidence type="ECO:0000256" key="1">
    <source>
        <dbReference type="ARBA" id="ARBA00004141"/>
    </source>
</evidence>
<feature type="region of interest" description="Disordered" evidence="6">
    <location>
        <begin position="1"/>
        <end position="22"/>
    </location>
</feature>
<dbReference type="InterPro" id="IPR002293">
    <property type="entry name" value="AA/rel_permease1"/>
</dbReference>
<evidence type="ECO:0000256" key="2">
    <source>
        <dbReference type="ARBA" id="ARBA00022448"/>
    </source>
</evidence>
<dbReference type="RefSeq" id="XP_033386156.1">
    <property type="nucleotide sequence ID" value="XM_033521366.1"/>
</dbReference>
<dbReference type="Gene3D" id="1.20.1740.10">
    <property type="entry name" value="Amino acid/polyamine transporter I"/>
    <property type="match status" value="1"/>
</dbReference>
<evidence type="ECO:0000256" key="7">
    <source>
        <dbReference type="SAM" id="Phobius"/>
    </source>
</evidence>
<feature type="transmembrane region" description="Helical" evidence="7">
    <location>
        <begin position="122"/>
        <end position="145"/>
    </location>
</feature>
<organism evidence="8 9">
    <name type="scientific">Aaosphaeria arxii CBS 175.79</name>
    <dbReference type="NCBI Taxonomy" id="1450172"/>
    <lineage>
        <taxon>Eukaryota</taxon>
        <taxon>Fungi</taxon>
        <taxon>Dikarya</taxon>
        <taxon>Ascomycota</taxon>
        <taxon>Pezizomycotina</taxon>
        <taxon>Dothideomycetes</taxon>
        <taxon>Pleosporomycetidae</taxon>
        <taxon>Pleosporales</taxon>
        <taxon>Pleosporales incertae sedis</taxon>
        <taxon>Aaosphaeria</taxon>
    </lineage>
</organism>
<dbReference type="Proteomes" id="UP000799778">
    <property type="component" value="Unassembled WGS sequence"/>
</dbReference>
<dbReference type="EMBL" id="ML978068">
    <property type="protein sequence ID" value="KAF2017817.1"/>
    <property type="molecule type" value="Genomic_DNA"/>
</dbReference>
<accession>A0A6A5XYB1</accession>
<protein>
    <submittedName>
        <fullName evidence="8">Amino acid transporter</fullName>
    </submittedName>
</protein>
<feature type="transmembrane region" description="Helical" evidence="7">
    <location>
        <begin position="43"/>
        <end position="69"/>
    </location>
</feature>
<evidence type="ECO:0000313" key="8">
    <source>
        <dbReference type="EMBL" id="KAF2017817.1"/>
    </source>
</evidence>
<reference evidence="8" key="1">
    <citation type="journal article" date="2020" name="Stud. Mycol.">
        <title>101 Dothideomycetes genomes: a test case for predicting lifestyles and emergence of pathogens.</title>
        <authorList>
            <person name="Haridas S."/>
            <person name="Albert R."/>
            <person name="Binder M."/>
            <person name="Bloem J."/>
            <person name="Labutti K."/>
            <person name="Salamov A."/>
            <person name="Andreopoulos B."/>
            <person name="Baker S."/>
            <person name="Barry K."/>
            <person name="Bills G."/>
            <person name="Bluhm B."/>
            <person name="Cannon C."/>
            <person name="Castanera R."/>
            <person name="Culley D."/>
            <person name="Daum C."/>
            <person name="Ezra D."/>
            <person name="Gonzalez J."/>
            <person name="Henrissat B."/>
            <person name="Kuo A."/>
            <person name="Liang C."/>
            <person name="Lipzen A."/>
            <person name="Lutzoni F."/>
            <person name="Magnuson J."/>
            <person name="Mondo S."/>
            <person name="Nolan M."/>
            <person name="Ohm R."/>
            <person name="Pangilinan J."/>
            <person name="Park H.-J."/>
            <person name="Ramirez L."/>
            <person name="Alfaro M."/>
            <person name="Sun H."/>
            <person name="Tritt A."/>
            <person name="Yoshinaga Y."/>
            <person name="Zwiers L.-H."/>
            <person name="Turgeon B."/>
            <person name="Goodwin S."/>
            <person name="Spatafora J."/>
            <person name="Crous P."/>
            <person name="Grigoriev I."/>
        </authorList>
    </citation>
    <scope>NUCLEOTIDE SEQUENCE</scope>
    <source>
        <strain evidence="8">CBS 175.79</strain>
    </source>
</reference>
<proteinExistence type="predicted"/>
<dbReference type="OrthoDB" id="3900342at2759"/>
<feature type="transmembrane region" description="Helical" evidence="7">
    <location>
        <begin position="334"/>
        <end position="355"/>
    </location>
</feature>
<feature type="transmembrane region" description="Helical" evidence="7">
    <location>
        <begin position="481"/>
        <end position="502"/>
    </location>
</feature>
<feature type="transmembrane region" description="Helical" evidence="7">
    <location>
        <begin position="385"/>
        <end position="403"/>
    </location>
</feature>
<dbReference type="AlphaFoldDB" id="A0A6A5XYB1"/>
<feature type="transmembrane region" description="Helical" evidence="7">
    <location>
        <begin position="450"/>
        <end position="475"/>
    </location>
</feature>
<feature type="transmembrane region" description="Helical" evidence="7">
    <location>
        <begin position="75"/>
        <end position="101"/>
    </location>
</feature>
<name>A0A6A5XYB1_9PLEO</name>
<feature type="transmembrane region" description="Helical" evidence="7">
    <location>
        <begin position="281"/>
        <end position="304"/>
    </location>
</feature>
<keyword evidence="4 7" id="KW-1133">Transmembrane helix</keyword>
<dbReference type="Pfam" id="PF13520">
    <property type="entry name" value="AA_permease_2"/>
    <property type="match status" value="1"/>
</dbReference>
<evidence type="ECO:0000256" key="4">
    <source>
        <dbReference type="ARBA" id="ARBA00022989"/>
    </source>
</evidence>
<evidence type="ECO:0000256" key="5">
    <source>
        <dbReference type="ARBA" id="ARBA00023136"/>
    </source>
</evidence>
<dbReference type="PANTHER" id="PTHR45649">
    <property type="entry name" value="AMINO-ACID PERMEASE BAT1"/>
    <property type="match status" value="1"/>
</dbReference>
<evidence type="ECO:0000256" key="6">
    <source>
        <dbReference type="SAM" id="MobiDB-lite"/>
    </source>
</evidence>
<dbReference type="GeneID" id="54278763"/>
<feature type="transmembrane region" description="Helical" evidence="7">
    <location>
        <begin position="409"/>
        <end position="429"/>
    </location>
</feature>
<gene>
    <name evidence="8" type="ORF">BU24DRAFT_160101</name>
</gene>
<keyword evidence="5 7" id="KW-0472">Membrane</keyword>
<sequence length="537" mass="58449">MEKEKTQVPLQAAMADSDDTSFSTGEVLNASGHKQELQRNFSLLNICGIGICTGNVWAALGGSIAIALYNGGPPGVIYGFIAINLFYWMIASCIADMASAIPSSSGVYQWAAVVGGKYGRPLGYFAGWWNFFGWIFNTASISSILANQVISMYGLFHEGYEFERWHVFIAYLIITWLSCAVVLFANRALPALTNVGLFFILAGVFVTILVCVIMPSRLVGGQGHASSSFVWKEWDNQTGWSSDGFVFCAGMLNGAFAVGTPDCVSHMAEELPEPRRNIPRAILAQYVVGFITAFCYVIAIFYSVNDLASLLDNPWPFPLAELYRQATGTRAGSLGLLIVIFLPTISTNIGGYITAGRMLWTLGRDRATPFSNWTGHISPRFENPFNATIVCGVINTILGLIYVGNSTAFSAFIGSFIILSSLSYIAFILPNLITRRRYITPGPFSMPDYIYYPVATLASSYIAVWVVIYCFPYAVPFDTTSMNYSCVIVGGMTALVAAWWFVIKDRGYVGPVGAVEAAAQKMASGHVVAVDKVPETV</sequence>
<feature type="transmembrane region" description="Helical" evidence="7">
    <location>
        <begin position="197"/>
        <end position="219"/>
    </location>
</feature>
<comment type="subcellular location">
    <subcellularLocation>
        <location evidence="1">Membrane</location>
        <topology evidence="1">Multi-pass membrane protein</topology>
    </subcellularLocation>
</comment>
<feature type="transmembrane region" description="Helical" evidence="7">
    <location>
        <begin position="165"/>
        <end position="185"/>
    </location>
</feature>
<keyword evidence="9" id="KW-1185">Reference proteome</keyword>
<keyword evidence="3 7" id="KW-0812">Transmembrane</keyword>
<dbReference type="PANTHER" id="PTHR45649:SF27">
    <property type="entry name" value="CHOLINE TRANSPORTER (EUROFUNG)"/>
    <property type="match status" value="1"/>
</dbReference>
<dbReference type="GO" id="GO:0022857">
    <property type="term" value="F:transmembrane transporter activity"/>
    <property type="evidence" value="ECO:0007669"/>
    <property type="project" value="InterPro"/>
</dbReference>